<protein>
    <submittedName>
        <fullName evidence="1">GcrA family cell cycle regulator</fullName>
    </submittedName>
</protein>
<dbReference type="KEGG" id="bsei:KMZ68_19600"/>
<dbReference type="EMBL" id="CP076135">
    <property type="protein sequence ID" value="QWG17165.1"/>
    <property type="molecule type" value="Genomic_DNA"/>
</dbReference>
<accession>A0A975NLR6</accession>
<evidence type="ECO:0000313" key="1">
    <source>
        <dbReference type="EMBL" id="QWG17165.1"/>
    </source>
</evidence>
<gene>
    <name evidence="1" type="ORF">KMZ68_19600</name>
</gene>
<dbReference type="Proteomes" id="UP000680805">
    <property type="component" value="Chromosome"/>
</dbReference>
<proteinExistence type="predicted"/>
<reference evidence="1" key="1">
    <citation type="submission" date="2021-06" db="EMBL/GenBank/DDBJ databases">
        <title>Bradyrhizobium sp. S2-11-2 Genome sequencing.</title>
        <authorList>
            <person name="Jin L."/>
        </authorList>
    </citation>
    <scope>NUCLEOTIDE SEQUENCE</scope>
    <source>
        <strain evidence="1">S2-11-2</strain>
    </source>
</reference>
<organism evidence="1 2">
    <name type="scientific">Bradyrhizobium sediminis</name>
    <dbReference type="NCBI Taxonomy" id="2840469"/>
    <lineage>
        <taxon>Bacteria</taxon>
        <taxon>Pseudomonadati</taxon>
        <taxon>Pseudomonadota</taxon>
        <taxon>Alphaproteobacteria</taxon>
        <taxon>Hyphomicrobiales</taxon>
        <taxon>Nitrobacteraceae</taxon>
        <taxon>Bradyrhizobium</taxon>
    </lineage>
</organism>
<dbReference type="AlphaFoldDB" id="A0A975NLR6"/>
<evidence type="ECO:0000313" key="2">
    <source>
        <dbReference type="Proteomes" id="UP000680805"/>
    </source>
</evidence>
<dbReference type="Pfam" id="PF07750">
    <property type="entry name" value="GcrA"/>
    <property type="match status" value="1"/>
</dbReference>
<dbReference type="InterPro" id="IPR011681">
    <property type="entry name" value="GcrA"/>
</dbReference>
<name>A0A975NLR6_9BRAD</name>
<sequence>MAGCPRRTVRPGCRHHDWKGKGETLLQTDWAPAHSDALREYLAKGMSFADIARAINAKFDTAYSRNATIGRAKRMGLAGPDRRAEPNRWPQQLGAPRLHKLRERQAAESKRLLPVSERAERINLRCVQILPRHLSLIDLEAGDCRYPYGGDEESEPITFCGHPQREGSSYCTGHFHLTHGPGTASERAAVPVSLRLVEAA</sequence>